<protein>
    <submittedName>
        <fullName evidence="1">Uncharacterized protein</fullName>
    </submittedName>
</protein>
<dbReference type="AlphaFoldDB" id="A0A0H5RFB7"/>
<evidence type="ECO:0000313" key="1">
    <source>
        <dbReference type="EMBL" id="CRZ12416.1"/>
    </source>
</evidence>
<proteinExistence type="predicted"/>
<accession>A0A0H5RFB7</accession>
<dbReference type="EMBL" id="HACM01011974">
    <property type="protein sequence ID" value="CRZ12416.1"/>
    <property type="molecule type" value="Transcribed_RNA"/>
</dbReference>
<sequence>MMCSCCCRDDRRDNPMRIKETDMKKLRKTPAQYKETSPNCEMAIRIEVTQNRNIIAKIGIRCCLKDGEVKKIRIVRTPKISDREVNYDQITTCPDGAEDKTERGMGIDSFENVPGKHEIQRAQRHCI</sequence>
<reference evidence="1" key="1">
    <citation type="submission" date="2015-04" db="EMBL/GenBank/DDBJ databases">
        <title>The genome sequence of the plant pathogenic Rhizarian Plasmodiophora brassicae reveals insights in its biotrophic life cycle and the origin of chitin synthesis.</title>
        <authorList>
            <person name="Schwelm A."/>
            <person name="Fogelqvist J."/>
            <person name="Knaust A."/>
            <person name="Julke S."/>
            <person name="Lilja T."/>
            <person name="Dhandapani V."/>
            <person name="Bonilla-Rosso G."/>
            <person name="Karlsson M."/>
            <person name="Shevchenko A."/>
            <person name="Choi S.R."/>
            <person name="Kim H.G."/>
            <person name="Park J.Y."/>
            <person name="Lim Y.P."/>
            <person name="Ludwig-Muller J."/>
            <person name="Dixelius C."/>
        </authorList>
    </citation>
    <scope>NUCLEOTIDE SEQUENCE</scope>
    <source>
        <tissue evidence="1">Potato root galls</tissue>
    </source>
</reference>
<name>A0A0H5RFB7_9EUKA</name>
<organism evidence="1">
    <name type="scientific">Spongospora subterranea</name>
    <dbReference type="NCBI Taxonomy" id="70186"/>
    <lineage>
        <taxon>Eukaryota</taxon>
        <taxon>Sar</taxon>
        <taxon>Rhizaria</taxon>
        <taxon>Endomyxa</taxon>
        <taxon>Phytomyxea</taxon>
        <taxon>Plasmodiophorida</taxon>
        <taxon>Plasmodiophoridae</taxon>
        <taxon>Spongospora</taxon>
    </lineage>
</organism>